<evidence type="ECO:0000313" key="6">
    <source>
        <dbReference type="Proteomes" id="UP000295573"/>
    </source>
</evidence>
<keyword evidence="3" id="KW-0804">Transcription</keyword>
<dbReference type="Gene3D" id="1.25.40.10">
    <property type="entry name" value="Tetratricopeptide repeat domain"/>
    <property type="match status" value="1"/>
</dbReference>
<keyword evidence="1" id="KW-0805">Transcription regulation</keyword>
<evidence type="ECO:0000256" key="1">
    <source>
        <dbReference type="ARBA" id="ARBA00023015"/>
    </source>
</evidence>
<sequence>MLATKLFPPTRRSELVARPRLADRLDSTLNRGHRLTLVSAPAGFGKTTLLSDWATSQERVGWLSLDEGDNALPRFLAHFRAALSGVGLDMDPAALDALAAGSTSVVLAMVVNELVRAGRQRPDSQWLLVLDDYHVIEAPEVHEAMTFLLDHGPDQLHLLVATRSDPPLPLSRLRSRGQLTEVRAADLRFEPAEAREFLNEMMALRLTEGDVRALEERTEGWIAGLQLAALSLRDASDRGDVAEFIGAFTGSNRFVIDYLVDEVLARQGADVRDFLLRTAILDRLTGSLCDAVTGGTDGGQVLADLDRRNVFMVPLDAERSWYRYHHLFGDVLRARLMAENPEQVPTLHQAASDWFASHQLAADAVRHSLAAGDYDRAAYLMEEALPEMRRTRQDSVMLGWMRSLPESVVKRSPVLSIMAGWSLMMAGDLDGMERRLDDVESVLAAGAHDQALAATWADTEDLRTAPATLWIYRAALAQGRGDLPAIVRHARRALELAGADDHFVRGAAGGFLGLAGWAAGDVQEALSTFSEAVRSLHAAGNLVDELDSTVVLGDMWISAGRPHRARRLYERALETATGAGEPYPRATADLHVGLAELDRELDDLVSAEEHLETARVLGERGSITENRHRWYVAMAHVRAATGDHASARQLLDQAESLYRPGSYPDLRPLAAMKARVHIAEGDLAAAEEWADEHGVTAADEASFLREYDHLTLVRLLLAGHDRDSGAGAAADPAALGDVLGLLDRLHADADRSRAGSLLEIGMLRALTLQARGHRSGALAELNRALVQAPEPDGYVRLFLDEGAPMLALLHGALGPEGGEYDVLRQHARRLLEAAPSAPAAVPLAGRGSLADPLSDRELDVLRLLASELTGPEIARQLFVSVNTLRTHTKRIFTKLDVNTRAAAVRRGHELGLL</sequence>
<dbReference type="CDD" id="cd06170">
    <property type="entry name" value="LuxR_C_like"/>
    <property type="match status" value="1"/>
</dbReference>
<evidence type="ECO:0000256" key="2">
    <source>
        <dbReference type="ARBA" id="ARBA00023125"/>
    </source>
</evidence>
<dbReference type="SUPFAM" id="SSF46894">
    <property type="entry name" value="C-terminal effector domain of the bipartite response regulators"/>
    <property type="match status" value="1"/>
</dbReference>
<evidence type="ECO:0000313" key="5">
    <source>
        <dbReference type="EMBL" id="TCO50189.1"/>
    </source>
</evidence>
<dbReference type="PRINTS" id="PR00038">
    <property type="entry name" value="HTHLUXR"/>
</dbReference>
<dbReference type="Proteomes" id="UP000295573">
    <property type="component" value="Unassembled WGS sequence"/>
</dbReference>
<dbReference type="Pfam" id="PF25873">
    <property type="entry name" value="WHD_MalT"/>
    <property type="match status" value="1"/>
</dbReference>
<evidence type="ECO:0000256" key="3">
    <source>
        <dbReference type="ARBA" id="ARBA00023163"/>
    </source>
</evidence>
<dbReference type="Gene3D" id="3.40.50.300">
    <property type="entry name" value="P-loop containing nucleotide triphosphate hydrolases"/>
    <property type="match status" value="1"/>
</dbReference>
<feature type="domain" description="HTH luxR-type" evidence="4">
    <location>
        <begin position="846"/>
        <end position="911"/>
    </location>
</feature>
<dbReference type="AlphaFoldDB" id="A0A4R2J1K5"/>
<dbReference type="PANTHER" id="PTHR44688:SF16">
    <property type="entry name" value="DNA-BINDING TRANSCRIPTIONAL ACTIVATOR DEVR_DOSR"/>
    <property type="match status" value="1"/>
</dbReference>
<dbReference type="Pfam" id="PF00196">
    <property type="entry name" value="GerE"/>
    <property type="match status" value="1"/>
</dbReference>
<dbReference type="InterPro" id="IPR027417">
    <property type="entry name" value="P-loop_NTPase"/>
</dbReference>
<dbReference type="InterPro" id="IPR000792">
    <property type="entry name" value="Tscrpt_reg_LuxR_C"/>
</dbReference>
<proteinExistence type="predicted"/>
<gene>
    <name evidence="5" type="ORF">EV646_102263</name>
</gene>
<comment type="caution">
    <text evidence="5">The sequence shown here is derived from an EMBL/GenBank/DDBJ whole genome shotgun (WGS) entry which is preliminary data.</text>
</comment>
<evidence type="ECO:0000259" key="4">
    <source>
        <dbReference type="PROSITE" id="PS50043"/>
    </source>
</evidence>
<dbReference type="InterPro" id="IPR036388">
    <property type="entry name" value="WH-like_DNA-bd_sf"/>
</dbReference>
<accession>A0A4R2J1K5</accession>
<keyword evidence="2" id="KW-0238">DNA-binding</keyword>
<dbReference type="InterPro" id="IPR011990">
    <property type="entry name" value="TPR-like_helical_dom_sf"/>
</dbReference>
<name>A0A4R2J1K5_9ACTN</name>
<dbReference type="Gene3D" id="1.10.10.10">
    <property type="entry name" value="Winged helix-like DNA-binding domain superfamily/Winged helix DNA-binding domain"/>
    <property type="match status" value="1"/>
</dbReference>
<protein>
    <submittedName>
        <fullName evidence="5">LuxR family maltose regulon positive regulatory protein</fullName>
    </submittedName>
</protein>
<dbReference type="PANTHER" id="PTHR44688">
    <property type="entry name" value="DNA-BINDING TRANSCRIPTIONAL ACTIVATOR DEVR_DOSR"/>
    <property type="match status" value="1"/>
</dbReference>
<dbReference type="SUPFAM" id="SSF52540">
    <property type="entry name" value="P-loop containing nucleoside triphosphate hydrolases"/>
    <property type="match status" value="1"/>
</dbReference>
<dbReference type="GO" id="GO:0006355">
    <property type="term" value="P:regulation of DNA-templated transcription"/>
    <property type="evidence" value="ECO:0007669"/>
    <property type="project" value="InterPro"/>
</dbReference>
<dbReference type="GO" id="GO:0003677">
    <property type="term" value="F:DNA binding"/>
    <property type="evidence" value="ECO:0007669"/>
    <property type="project" value="UniProtKB-KW"/>
</dbReference>
<reference evidence="5 6" key="1">
    <citation type="journal article" date="2015" name="Stand. Genomic Sci.">
        <title>Genomic Encyclopedia of Bacterial and Archaeal Type Strains, Phase III: the genomes of soil and plant-associated and newly described type strains.</title>
        <authorList>
            <person name="Whitman W.B."/>
            <person name="Woyke T."/>
            <person name="Klenk H.P."/>
            <person name="Zhou Y."/>
            <person name="Lilburn T.G."/>
            <person name="Beck B.J."/>
            <person name="De Vos P."/>
            <person name="Vandamme P."/>
            <person name="Eisen J.A."/>
            <person name="Garrity G."/>
            <person name="Hugenholtz P."/>
            <person name="Kyrpides N.C."/>
        </authorList>
    </citation>
    <scope>NUCLEOTIDE SEQUENCE [LARGE SCALE GENOMIC DNA]</scope>
    <source>
        <strain evidence="5 6">VKM Ac-2541</strain>
    </source>
</reference>
<dbReference type="SUPFAM" id="SSF48452">
    <property type="entry name" value="TPR-like"/>
    <property type="match status" value="1"/>
</dbReference>
<keyword evidence="6" id="KW-1185">Reference proteome</keyword>
<dbReference type="InterPro" id="IPR016032">
    <property type="entry name" value="Sig_transdc_resp-reg_C-effctor"/>
</dbReference>
<dbReference type="EMBL" id="SLWR01000002">
    <property type="protein sequence ID" value="TCO50189.1"/>
    <property type="molecule type" value="Genomic_DNA"/>
</dbReference>
<organism evidence="5 6">
    <name type="scientific">Kribbella antiqua</name>
    <dbReference type="NCBI Taxonomy" id="2512217"/>
    <lineage>
        <taxon>Bacteria</taxon>
        <taxon>Bacillati</taxon>
        <taxon>Actinomycetota</taxon>
        <taxon>Actinomycetes</taxon>
        <taxon>Propionibacteriales</taxon>
        <taxon>Kribbellaceae</taxon>
        <taxon>Kribbella</taxon>
    </lineage>
</organism>
<dbReference type="PROSITE" id="PS50043">
    <property type="entry name" value="HTH_LUXR_2"/>
    <property type="match status" value="1"/>
</dbReference>
<dbReference type="SMART" id="SM00421">
    <property type="entry name" value="HTH_LUXR"/>
    <property type="match status" value="1"/>
</dbReference>
<dbReference type="InterPro" id="IPR041617">
    <property type="entry name" value="TPR_MalT"/>
</dbReference>
<dbReference type="Pfam" id="PF17874">
    <property type="entry name" value="TPR_MalT"/>
    <property type="match status" value="1"/>
</dbReference>
<dbReference type="InterPro" id="IPR059106">
    <property type="entry name" value="WHD_MalT"/>
</dbReference>